<dbReference type="CDD" id="cd00464">
    <property type="entry name" value="SK"/>
    <property type="match status" value="1"/>
</dbReference>
<dbReference type="AlphaFoldDB" id="A0A2A4HSE3"/>
<keyword evidence="8 11" id="KW-0067">ATP-binding</keyword>
<feature type="binding site" evidence="11">
    <location>
        <position position="18"/>
    </location>
    <ligand>
        <name>Mg(2+)</name>
        <dbReference type="ChEBI" id="CHEBI:18420"/>
    </ligand>
</feature>
<dbReference type="Proteomes" id="UP000218677">
    <property type="component" value="Unassembled WGS sequence"/>
</dbReference>
<protein>
    <recommendedName>
        <fullName evidence="3 11">Shikimate kinase</fullName>
        <shortName evidence="11">SK</shortName>
        <ecNumber evidence="3 11">2.7.1.71</ecNumber>
    </recommendedName>
</protein>
<comment type="function">
    <text evidence="11">Catalyzes the specific phosphorylation of the 3-hydroxyl group of shikimic acid using ATP as a cosubstrate.</text>
</comment>
<feature type="binding site" evidence="11">
    <location>
        <begin position="14"/>
        <end position="19"/>
    </location>
    <ligand>
        <name>ATP</name>
        <dbReference type="ChEBI" id="CHEBI:30616"/>
    </ligand>
</feature>
<dbReference type="InterPro" id="IPR000623">
    <property type="entry name" value="Shikimate_kinase/TSH1"/>
</dbReference>
<feature type="binding site" evidence="11">
    <location>
        <position position="36"/>
    </location>
    <ligand>
        <name>substrate</name>
    </ligand>
</feature>
<dbReference type="GO" id="GO:0009423">
    <property type="term" value="P:chorismate biosynthetic process"/>
    <property type="evidence" value="ECO:0007669"/>
    <property type="project" value="UniProtKB-UniRule"/>
</dbReference>
<evidence type="ECO:0000256" key="4">
    <source>
        <dbReference type="ARBA" id="ARBA00022605"/>
    </source>
</evidence>
<keyword evidence="5 11" id="KW-0808">Transferase</keyword>
<dbReference type="InterPro" id="IPR023000">
    <property type="entry name" value="Shikimate_kinase_CS"/>
</dbReference>
<dbReference type="PANTHER" id="PTHR21087:SF16">
    <property type="entry name" value="SHIKIMATE KINASE 1, CHLOROPLASTIC"/>
    <property type="match status" value="1"/>
</dbReference>
<dbReference type="EMBL" id="NWUX01000002">
    <property type="protein sequence ID" value="PCF96964.1"/>
    <property type="molecule type" value="Genomic_DNA"/>
</dbReference>
<comment type="subcellular location">
    <subcellularLocation>
        <location evidence="11">Cytoplasm</location>
    </subcellularLocation>
</comment>
<dbReference type="InterPro" id="IPR031322">
    <property type="entry name" value="Shikimate/glucono_kinase"/>
</dbReference>
<evidence type="ECO:0000256" key="10">
    <source>
        <dbReference type="ARBA" id="ARBA00048567"/>
    </source>
</evidence>
<dbReference type="HAMAP" id="MF_00109">
    <property type="entry name" value="Shikimate_kinase"/>
    <property type="match status" value="1"/>
</dbReference>
<dbReference type="PRINTS" id="PR01100">
    <property type="entry name" value="SHIKIMTKNASE"/>
</dbReference>
<evidence type="ECO:0000256" key="9">
    <source>
        <dbReference type="ARBA" id="ARBA00023141"/>
    </source>
</evidence>
<proteinExistence type="inferred from homology"/>
<comment type="caution">
    <text evidence="12">The sequence shown here is derived from an EMBL/GenBank/DDBJ whole genome shotgun (WGS) entry which is preliminary data.</text>
</comment>
<evidence type="ECO:0000256" key="8">
    <source>
        <dbReference type="ARBA" id="ARBA00022840"/>
    </source>
</evidence>
<keyword evidence="11" id="KW-0963">Cytoplasm</keyword>
<keyword evidence="7 11" id="KW-0418">Kinase</keyword>
<dbReference type="UniPathway" id="UPA00053">
    <property type="reaction ID" value="UER00088"/>
</dbReference>
<keyword evidence="11" id="KW-0479">Metal-binding</keyword>
<dbReference type="InterPro" id="IPR027417">
    <property type="entry name" value="P-loop_NTPase"/>
</dbReference>
<dbReference type="EC" id="2.7.1.71" evidence="3 11"/>
<dbReference type="RefSeq" id="WP_096650424.1">
    <property type="nucleotide sequence ID" value="NZ_NWUX01000002.1"/>
</dbReference>
<comment type="similarity">
    <text evidence="2 11">Belongs to the shikimate kinase family.</text>
</comment>
<dbReference type="GO" id="GO:0008652">
    <property type="term" value="P:amino acid biosynthetic process"/>
    <property type="evidence" value="ECO:0007669"/>
    <property type="project" value="UniProtKB-KW"/>
</dbReference>
<feature type="binding site" evidence="11">
    <location>
        <position position="120"/>
    </location>
    <ligand>
        <name>ATP</name>
        <dbReference type="ChEBI" id="CHEBI:30616"/>
    </ligand>
</feature>
<keyword evidence="9 11" id="KW-0057">Aromatic amino acid biosynthesis</keyword>
<reference evidence="13" key="1">
    <citation type="submission" date="2017-09" db="EMBL/GenBank/DDBJ databases">
        <authorList>
            <person name="Cho G.-S."/>
            <person name="Oguntoyinbo F.A."/>
            <person name="Cnockaert M."/>
            <person name="Kabisch J."/>
            <person name="Neve H."/>
            <person name="Bockelmann W."/>
            <person name="Wenning M."/>
            <person name="Franz C.M."/>
            <person name="Vandamme P."/>
        </authorList>
    </citation>
    <scope>NUCLEOTIDE SEQUENCE [LARGE SCALE GENOMIC DNA]</scope>
    <source>
        <strain evidence="13">MBT G8648</strain>
    </source>
</reference>
<dbReference type="NCBIfam" id="NF003456">
    <property type="entry name" value="PRK05057.1"/>
    <property type="match status" value="1"/>
</dbReference>
<dbReference type="GO" id="GO:0000287">
    <property type="term" value="F:magnesium ion binding"/>
    <property type="evidence" value="ECO:0007669"/>
    <property type="project" value="UniProtKB-UniRule"/>
</dbReference>
<feature type="binding site" evidence="11">
    <location>
        <position position="156"/>
    </location>
    <ligand>
        <name>ATP</name>
        <dbReference type="ChEBI" id="CHEBI:30616"/>
    </ligand>
</feature>
<dbReference type="SUPFAM" id="SSF52540">
    <property type="entry name" value="P-loop containing nucleoside triphosphate hydrolases"/>
    <property type="match status" value="1"/>
</dbReference>
<gene>
    <name evidence="11" type="primary">aroK</name>
    <name evidence="12" type="ORF">CPA45_04450</name>
</gene>
<keyword evidence="4 11" id="KW-0028">Amino-acid biosynthesis</keyword>
<organism evidence="12 13">
    <name type="scientific">Vreelandella nigrificans</name>
    <dbReference type="NCBI Taxonomy" id="2042704"/>
    <lineage>
        <taxon>Bacteria</taxon>
        <taxon>Pseudomonadati</taxon>
        <taxon>Pseudomonadota</taxon>
        <taxon>Gammaproteobacteria</taxon>
        <taxon>Oceanospirillales</taxon>
        <taxon>Halomonadaceae</taxon>
        <taxon>Vreelandella</taxon>
    </lineage>
</organism>
<feature type="binding site" evidence="11">
    <location>
        <position position="60"/>
    </location>
    <ligand>
        <name>substrate</name>
    </ligand>
</feature>
<dbReference type="GO" id="GO:0004765">
    <property type="term" value="F:shikimate kinase activity"/>
    <property type="evidence" value="ECO:0007669"/>
    <property type="project" value="UniProtKB-UniRule"/>
</dbReference>
<evidence type="ECO:0000256" key="6">
    <source>
        <dbReference type="ARBA" id="ARBA00022741"/>
    </source>
</evidence>
<name>A0A2A4HSE3_9GAMM</name>
<comment type="pathway">
    <text evidence="1 11">Metabolic intermediate biosynthesis; chorismate biosynthesis; chorismate from D-erythrose 4-phosphate and phosphoenolpyruvate: step 5/7.</text>
</comment>
<evidence type="ECO:0000313" key="13">
    <source>
        <dbReference type="Proteomes" id="UP000218677"/>
    </source>
</evidence>
<dbReference type="GO" id="GO:0005829">
    <property type="term" value="C:cytosol"/>
    <property type="evidence" value="ECO:0007669"/>
    <property type="project" value="TreeGrafter"/>
</dbReference>
<dbReference type="PANTHER" id="PTHR21087">
    <property type="entry name" value="SHIKIMATE KINASE"/>
    <property type="match status" value="1"/>
</dbReference>
<keyword evidence="13" id="KW-1185">Reference proteome</keyword>
<evidence type="ECO:0000256" key="7">
    <source>
        <dbReference type="ARBA" id="ARBA00022777"/>
    </source>
</evidence>
<comment type="catalytic activity">
    <reaction evidence="10 11">
        <text>shikimate + ATP = 3-phosphoshikimate + ADP + H(+)</text>
        <dbReference type="Rhea" id="RHEA:13121"/>
        <dbReference type="ChEBI" id="CHEBI:15378"/>
        <dbReference type="ChEBI" id="CHEBI:30616"/>
        <dbReference type="ChEBI" id="CHEBI:36208"/>
        <dbReference type="ChEBI" id="CHEBI:145989"/>
        <dbReference type="ChEBI" id="CHEBI:456216"/>
        <dbReference type="EC" id="2.7.1.71"/>
    </reaction>
</comment>
<evidence type="ECO:0000256" key="5">
    <source>
        <dbReference type="ARBA" id="ARBA00022679"/>
    </source>
</evidence>
<evidence type="ECO:0000256" key="3">
    <source>
        <dbReference type="ARBA" id="ARBA00012154"/>
    </source>
</evidence>
<feature type="binding site" evidence="11">
    <location>
        <position position="139"/>
    </location>
    <ligand>
        <name>substrate</name>
    </ligand>
</feature>
<dbReference type="PROSITE" id="PS01128">
    <property type="entry name" value="SHIKIMATE_KINASE"/>
    <property type="match status" value="1"/>
</dbReference>
<comment type="subunit">
    <text evidence="11">Monomer.</text>
</comment>
<dbReference type="Pfam" id="PF01202">
    <property type="entry name" value="SKI"/>
    <property type="match status" value="1"/>
</dbReference>
<dbReference type="Gene3D" id="3.40.50.300">
    <property type="entry name" value="P-loop containing nucleotide triphosphate hydrolases"/>
    <property type="match status" value="1"/>
</dbReference>
<feature type="binding site" evidence="11">
    <location>
        <position position="82"/>
    </location>
    <ligand>
        <name>substrate</name>
    </ligand>
</feature>
<keyword evidence="11" id="KW-0460">Magnesium</keyword>
<evidence type="ECO:0000313" key="12">
    <source>
        <dbReference type="EMBL" id="PCF96964.1"/>
    </source>
</evidence>
<evidence type="ECO:0000256" key="1">
    <source>
        <dbReference type="ARBA" id="ARBA00004842"/>
    </source>
</evidence>
<keyword evidence="6 11" id="KW-0547">Nucleotide-binding</keyword>
<dbReference type="GO" id="GO:0005524">
    <property type="term" value="F:ATP binding"/>
    <property type="evidence" value="ECO:0007669"/>
    <property type="project" value="UniProtKB-UniRule"/>
</dbReference>
<accession>A0A2A4HSE3</accession>
<dbReference type="OrthoDB" id="9800332at2"/>
<evidence type="ECO:0000256" key="11">
    <source>
        <dbReference type="HAMAP-Rule" id="MF_00109"/>
    </source>
</evidence>
<sequence>MQDLPNLFLIGPMGAGKSTIGRLLAAELSRPFYDSDHAIQDRCGADIPWIFDVEGEPGFRQREIQMIDELTQLPEVVVATGGGAVLREENRRALRERGTVVYLMTTVEQQLKRTAKDRNRPLLQCANREQVLNDMFAARDPLYRATSDITVRTDRRSPRAVVNEILRRVYRLVDPLEAAGVLNKLQNKKVSQ</sequence>
<dbReference type="GO" id="GO:0009073">
    <property type="term" value="P:aromatic amino acid family biosynthetic process"/>
    <property type="evidence" value="ECO:0007669"/>
    <property type="project" value="UniProtKB-KW"/>
</dbReference>
<evidence type="ECO:0000256" key="2">
    <source>
        <dbReference type="ARBA" id="ARBA00006997"/>
    </source>
</evidence>
<comment type="cofactor">
    <cofactor evidence="11">
        <name>Mg(2+)</name>
        <dbReference type="ChEBI" id="CHEBI:18420"/>
    </cofactor>
    <text evidence="11">Binds 1 Mg(2+) ion per subunit.</text>
</comment>